<feature type="signal peptide" evidence="2">
    <location>
        <begin position="1"/>
        <end position="19"/>
    </location>
</feature>
<reference evidence="3 4" key="1">
    <citation type="submission" date="2014-12" db="EMBL/GenBank/DDBJ databases">
        <title>Genome assembly of Enhygromyxa salina DSM 15201.</title>
        <authorList>
            <person name="Sharma G."/>
            <person name="Subramanian S."/>
        </authorList>
    </citation>
    <scope>NUCLEOTIDE SEQUENCE [LARGE SCALE GENOMIC DNA]</scope>
    <source>
        <strain evidence="3 4">DSM 15201</strain>
    </source>
</reference>
<evidence type="ECO:0000256" key="1">
    <source>
        <dbReference type="SAM" id="MobiDB-lite"/>
    </source>
</evidence>
<name>A0A0C1ZBT6_9BACT</name>
<gene>
    <name evidence="3" type="ORF">DB30_05884</name>
</gene>
<evidence type="ECO:0000313" key="4">
    <source>
        <dbReference type="Proteomes" id="UP000031599"/>
    </source>
</evidence>
<dbReference type="EMBL" id="JMCC02000059">
    <property type="protein sequence ID" value="KIG15184.1"/>
    <property type="molecule type" value="Genomic_DNA"/>
</dbReference>
<evidence type="ECO:0000313" key="3">
    <source>
        <dbReference type="EMBL" id="KIG15184.1"/>
    </source>
</evidence>
<feature type="compositionally biased region" description="Pro residues" evidence="1">
    <location>
        <begin position="54"/>
        <end position="63"/>
    </location>
</feature>
<proteinExistence type="predicted"/>
<evidence type="ECO:0000256" key="2">
    <source>
        <dbReference type="SAM" id="SignalP"/>
    </source>
</evidence>
<organism evidence="3 4">
    <name type="scientific">Enhygromyxa salina</name>
    <dbReference type="NCBI Taxonomy" id="215803"/>
    <lineage>
        <taxon>Bacteria</taxon>
        <taxon>Pseudomonadati</taxon>
        <taxon>Myxococcota</taxon>
        <taxon>Polyangia</taxon>
        <taxon>Nannocystales</taxon>
        <taxon>Nannocystaceae</taxon>
        <taxon>Enhygromyxa</taxon>
    </lineage>
</organism>
<feature type="region of interest" description="Disordered" evidence="1">
    <location>
        <begin position="35"/>
        <end position="75"/>
    </location>
</feature>
<comment type="caution">
    <text evidence="3">The sequence shown here is derived from an EMBL/GenBank/DDBJ whole genome shotgun (WGS) entry which is preliminary data.</text>
</comment>
<feature type="chain" id="PRO_5002161500" evidence="2">
    <location>
        <begin position="20"/>
        <end position="233"/>
    </location>
</feature>
<dbReference type="PROSITE" id="PS51257">
    <property type="entry name" value="PROKAR_LIPOPROTEIN"/>
    <property type="match status" value="1"/>
</dbReference>
<protein>
    <submittedName>
        <fullName evidence="3">Uncharacterized protein</fullName>
    </submittedName>
</protein>
<dbReference type="Proteomes" id="UP000031599">
    <property type="component" value="Unassembled WGS sequence"/>
</dbReference>
<accession>A0A0C1ZBT6</accession>
<sequence length="233" mass="24495">MPALRHALLGLSLALGGCAGNLGAVATMEPARASPLPFAATQPGAKPDPQAERPQPPLGPKPKPTGKHRRDPRDQPNWRFVGWHYGAGVASTLVVQTMTYGVARRIGQTGQGLGSPLGALIVGAFAPPLLNYTFQWALGRTVAPKRDRFWPGFLVRQVVHLGVFAGALLGGADLNNPSQTAALIIGEAFVTSGLATMTAELSRRPQFGPPATTASPARPAAFEFVVPVLELQF</sequence>
<dbReference type="AlphaFoldDB" id="A0A0C1ZBT6"/>
<keyword evidence="2" id="KW-0732">Signal</keyword>